<dbReference type="AlphaFoldDB" id="A0A512M9D9"/>
<proteinExistence type="predicted"/>
<gene>
    <name evidence="2" type="ORF">BGE01nite_26480</name>
</gene>
<sequence>MFAQVAAPSDKKRAERPPGPVSLAAKPLRSGTMLREERQIDSSDGEFHFTAPKRTQDAITRYHQRLTLIRRVQGNAAEDVEVSDHGEDCVAYPGPPGPPENTQPGPLQATRLRARQKLGRWSFELADKKPGELQQRSLVELGVLTDLLDASTWGIGNEPRKPGDRWKPAFREVRGKARDMLVPSSYEVTFTGVEDFKGESCARLTITGSLQLERPTYEGTLDVTFTGIHLRRLSDGLNLDSEVTGTVNFKGPVTTGGDAGTLTLKSTFKAKRTQRILEH</sequence>
<keyword evidence="3" id="KW-1185">Reference proteome</keyword>
<reference evidence="2 3" key="1">
    <citation type="submission" date="2019-07" db="EMBL/GenBank/DDBJ databases">
        <title>Whole genome shotgun sequence of Brevifollis gellanilyticus NBRC 108608.</title>
        <authorList>
            <person name="Hosoyama A."/>
            <person name="Uohara A."/>
            <person name="Ohji S."/>
            <person name="Ichikawa N."/>
        </authorList>
    </citation>
    <scope>NUCLEOTIDE SEQUENCE [LARGE SCALE GENOMIC DNA]</scope>
    <source>
        <strain evidence="2 3">NBRC 108608</strain>
    </source>
</reference>
<evidence type="ECO:0000313" key="2">
    <source>
        <dbReference type="EMBL" id="GEP43357.1"/>
    </source>
</evidence>
<comment type="caution">
    <text evidence="2">The sequence shown here is derived from an EMBL/GenBank/DDBJ whole genome shotgun (WGS) entry which is preliminary data.</text>
</comment>
<protein>
    <submittedName>
        <fullName evidence="2">Uncharacterized protein</fullName>
    </submittedName>
</protein>
<name>A0A512M9D9_9BACT</name>
<dbReference type="EMBL" id="BKAG01000017">
    <property type="protein sequence ID" value="GEP43357.1"/>
    <property type="molecule type" value="Genomic_DNA"/>
</dbReference>
<accession>A0A512M9D9</accession>
<organism evidence="2 3">
    <name type="scientific">Brevifollis gellanilyticus</name>
    <dbReference type="NCBI Taxonomy" id="748831"/>
    <lineage>
        <taxon>Bacteria</taxon>
        <taxon>Pseudomonadati</taxon>
        <taxon>Verrucomicrobiota</taxon>
        <taxon>Verrucomicrobiia</taxon>
        <taxon>Verrucomicrobiales</taxon>
        <taxon>Verrucomicrobiaceae</taxon>
    </lineage>
</organism>
<evidence type="ECO:0000313" key="3">
    <source>
        <dbReference type="Proteomes" id="UP000321577"/>
    </source>
</evidence>
<feature type="compositionally biased region" description="Basic and acidic residues" evidence="1">
    <location>
        <begin position="34"/>
        <end position="47"/>
    </location>
</feature>
<feature type="region of interest" description="Disordered" evidence="1">
    <location>
        <begin position="1"/>
        <end position="48"/>
    </location>
</feature>
<evidence type="ECO:0000256" key="1">
    <source>
        <dbReference type="SAM" id="MobiDB-lite"/>
    </source>
</evidence>
<dbReference type="Proteomes" id="UP000321577">
    <property type="component" value="Unassembled WGS sequence"/>
</dbReference>